<dbReference type="Proteomes" id="UP000233256">
    <property type="component" value="Unassembled WGS sequence"/>
</dbReference>
<dbReference type="EMBL" id="PGXC01000019">
    <property type="protein sequence ID" value="PKK89390.1"/>
    <property type="molecule type" value="Genomic_DNA"/>
</dbReference>
<proteinExistence type="predicted"/>
<sequence>MLKNILHTISEVVLILIYIDLLLFVFPFLPGKFPLFLILPLLLVYLGLTRGSGKIKNFINSKFKNSFSIGDSDDQEPILDMSQALAKAGVNYEYLTEAIRQSNFLRSDEMALGVLNVMESFCMTLEDPDVSGNLDFTREFAMFRDFDLLMKLCRNTTGQSPAEQLEHYKFWSTISETRNPDLWELTRKHMSATLENLNMVARVNDRINHFSARWDELNINIERMKSIRAKYDNPEFSHYLADYQKKLDIHTKSLERVSKICSICSVFRAMMVIKTRILSLRRFFEIKLGKRISEVERAILYSDRDTLTKFSVQLNDILRQYHDLLPCLNLAAFLDSDKNLKKFMDQDSEKVFQKYLTEMVRIASTDLELFQAYQKKLDFVRDILELDSMQVPVVDQTVSDIKSLMEDYIELNSEMEKSLEIQSETDSILYVLSEPEKITDLSNSISSELAAMNLQDLAENLSSRLEAVSEIDDLYSMELSTDMIDSESETIRETQCEASNSSQ</sequence>
<accession>A0A2N1PM43</accession>
<keyword evidence="1" id="KW-1133">Transmembrane helix</keyword>
<keyword evidence="1" id="KW-0812">Transmembrane</keyword>
<protein>
    <submittedName>
        <fullName evidence="2">Uncharacterized protein</fullName>
    </submittedName>
</protein>
<organism evidence="2 3">
    <name type="scientific">Candidatus Wallbacteria bacterium HGW-Wallbacteria-1</name>
    <dbReference type="NCBI Taxonomy" id="2013854"/>
    <lineage>
        <taxon>Bacteria</taxon>
        <taxon>Candidatus Walliibacteriota</taxon>
    </lineage>
</organism>
<evidence type="ECO:0000313" key="2">
    <source>
        <dbReference type="EMBL" id="PKK89390.1"/>
    </source>
</evidence>
<comment type="caution">
    <text evidence="2">The sequence shown here is derived from an EMBL/GenBank/DDBJ whole genome shotgun (WGS) entry which is preliminary data.</text>
</comment>
<reference evidence="2 3" key="1">
    <citation type="journal article" date="2017" name="ISME J.">
        <title>Potential for microbial H2 and metal transformations associated with novel bacteria and archaea in deep terrestrial subsurface sediments.</title>
        <authorList>
            <person name="Hernsdorf A.W."/>
            <person name="Amano Y."/>
            <person name="Miyakawa K."/>
            <person name="Ise K."/>
            <person name="Suzuki Y."/>
            <person name="Anantharaman K."/>
            <person name="Probst A."/>
            <person name="Burstein D."/>
            <person name="Thomas B.C."/>
            <person name="Banfield J.F."/>
        </authorList>
    </citation>
    <scope>NUCLEOTIDE SEQUENCE [LARGE SCALE GENOMIC DNA]</scope>
    <source>
        <strain evidence="2">HGW-Wallbacteria-1</strain>
    </source>
</reference>
<dbReference type="AlphaFoldDB" id="A0A2N1PM43"/>
<feature type="transmembrane region" description="Helical" evidence="1">
    <location>
        <begin position="12"/>
        <end position="29"/>
    </location>
</feature>
<keyword evidence="1" id="KW-0472">Membrane</keyword>
<evidence type="ECO:0000256" key="1">
    <source>
        <dbReference type="SAM" id="Phobius"/>
    </source>
</evidence>
<name>A0A2N1PM43_9BACT</name>
<gene>
    <name evidence="2" type="ORF">CVV64_14725</name>
</gene>
<evidence type="ECO:0000313" key="3">
    <source>
        <dbReference type="Proteomes" id="UP000233256"/>
    </source>
</evidence>